<feature type="region of interest" description="Disordered" evidence="1">
    <location>
        <begin position="27"/>
        <end position="55"/>
    </location>
</feature>
<proteinExistence type="predicted"/>
<dbReference type="Proteomes" id="UP001157160">
    <property type="component" value="Unassembled WGS sequence"/>
</dbReference>
<evidence type="ECO:0000259" key="3">
    <source>
        <dbReference type="Pfam" id="PF22504"/>
    </source>
</evidence>
<gene>
    <name evidence="4" type="ORF">GCM10025874_18360</name>
</gene>
<evidence type="ECO:0000313" key="5">
    <source>
        <dbReference type="Proteomes" id="UP001157160"/>
    </source>
</evidence>
<accession>A0AA37UGX3</accession>
<name>A0AA37UGX3_9MICO</name>
<evidence type="ECO:0000256" key="2">
    <source>
        <dbReference type="SAM" id="SignalP"/>
    </source>
</evidence>
<dbReference type="PROSITE" id="PS51257">
    <property type="entry name" value="PROKAR_LIPOPROTEIN"/>
    <property type="match status" value="1"/>
</dbReference>
<feature type="chain" id="PRO_5041361829" description="DUF6993 domain-containing protein" evidence="2">
    <location>
        <begin position="22"/>
        <end position="157"/>
    </location>
</feature>
<sequence length="157" mass="15496">MTSRSRAALVALGTAALIALAGCTAPEPEPTVSSAPAETPSASPTPTEPALVPDGDAAANQPYFDLVVGRVLAADGNAGGRAFIDALTDAGFDKGAMQVTPDATAIGLDADSVQFSVRIGEGCIIGQRGGGATGQSIVTPVLATGSCLVGTTRAIDW</sequence>
<organism evidence="4 5">
    <name type="scientific">Arenivirga flava</name>
    <dbReference type="NCBI Taxonomy" id="1930060"/>
    <lineage>
        <taxon>Bacteria</taxon>
        <taxon>Bacillati</taxon>
        <taxon>Actinomycetota</taxon>
        <taxon>Actinomycetes</taxon>
        <taxon>Micrococcales</taxon>
        <taxon>Microbacteriaceae</taxon>
        <taxon>Arenivirga</taxon>
    </lineage>
</organism>
<comment type="caution">
    <text evidence="4">The sequence shown here is derived from an EMBL/GenBank/DDBJ whole genome shotgun (WGS) entry which is preliminary data.</text>
</comment>
<feature type="signal peptide" evidence="2">
    <location>
        <begin position="1"/>
        <end position="21"/>
    </location>
</feature>
<dbReference type="RefSeq" id="WP_284231903.1">
    <property type="nucleotide sequence ID" value="NZ_BSUL01000001.1"/>
</dbReference>
<feature type="domain" description="DUF6993" evidence="3">
    <location>
        <begin position="70"/>
        <end position="151"/>
    </location>
</feature>
<reference evidence="4 5" key="1">
    <citation type="journal article" date="2014" name="Int. J. Syst. Evol. Microbiol.">
        <title>Complete genome sequence of Corynebacterium casei LMG S-19264T (=DSM 44701T), isolated from a smear-ripened cheese.</title>
        <authorList>
            <consortium name="US DOE Joint Genome Institute (JGI-PGF)"/>
            <person name="Walter F."/>
            <person name="Albersmeier A."/>
            <person name="Kalinowski J."/>
            <person name="Ruckert C."/>
        </authorList>
    </citation>
    <scope>NUCLEOTIDE SEQUENCE [LARGE SCALE GENOMIC DNA]</scope>
    <source>
        <strain evidence="4 5">NBRC 112289</strain>
    </source>
</reference>
<dbReference type="EMBL" id="BSUL01000001">
    <property type="protein sequence ID" value="GMA28583.1"/>
    <property type="molecule type" value="Genomic_DNA"/>
</dbReference>
<keyword evidence="5" id="KW-1185">Reference proteome</keyword>
<keyword evidence="2" id="KW-0732">Signal</keyword>
<dbReference type="AlphaFoldDB" id="A0AA37UGX3"/>
<protein>
    <recommendedName>
        <fullName evidence="3">DUF6993 domain-containing protein</fullName>
    </recommendedName>
</protein>
<evidence type="ECO:0000313" key="4">
    <source>
        <dbReference type="EMBL" id="GMA28583.1"/>
    </source>
</evidence>
<dbReference type="InterPro" id="IPR054262">
    <property type="entry name" value="DUF6993"/>
</dbReference>
<feature type="compositionally biased region" description="Low complexity" evidence="1">
    <location>
        <begin position="27"/>
        <end position="50"/>
    </location>
</feature>
<dbReference type="Pfam" id="PF22504">
    <property type="entry name" value="DUF6993"/>
    <property type="match status" value="1"/>
</dbReference>
<evidence type="ECO:0000256" key="1">
    <source>
        <dbReference type="SAM" id="MobiDB-lite"/>
    </source>
</evidence>